<proteinExistence type="predicted"/>
<dbReference type="EMBL" id="DVMV01000038">
    <property type="protein sequence ID" value="HIU45538.1"/>
    <property type="molecule type" value="Genomic_DNA"/>
</dbReference>
<reference evidence="1" key="1">
    <citation type="submission" date="2020-10" db="EMBL/GenBank/DDBJ databases">
        <authorList>
            <person name="Gilroy R."/>
        </authorList>
    </citation>
    <scope>NUCLEOTIDE SEQUENCE</scope>
    <source>
        <strain evidence="1">ChiGjej1B1-22543</strain>
    </source>
</reference>
<protein>
    <submittedName>
        <fullName evidence="1">Uncharacterized protein</fullName>
    </submittedName>
</protein>
<dbReference type="AlphaFoldDB" id="A0A9D1LPB2"/>
<evidence type="ECO:0000313" key="1">
    <source>
        <dbReference type="EMBL" id="HIU45538.1"/>
    </source>
</evidence>
<reference evidence="1" key="2">
    <citation type="journal article" date="2021" name="PeerJ">
        <title>Extensive microbial diversity within the chicken gut microbiome revealed by metagenomics and culture.</title>
        <authorList>
            <person name="Gilroy R."/>
            <person name="Ravi A."/>
            <person name="Getino M."/>
            <person name="Pursley I."/>
            <person name="Horton D.L."/>
            <person name="Alikhan N.F."/>
            <person name="Baker D."/>
            <person name="Gharbi K."/>
            <person name="Hall N."/>
            <person name="Watson M."/>
            <person name="Adriaenssens E.M."/>
            <person name="Foster-Nyarko E."/>
            <person name="Jarju S."/>
            <person name="Secka A."/>
            <person name="Antonio M."/>
            <person name="Oren A."/>
            <person name="Chaudhuri R.R."/>
            <person name="La Ragione R."/>
            <person name="Hildebrand F."/>
            <person name="Pallen M.J."/>
        </authorList>
    </citation>
    <scope>NUCLEOTIDE SEQUENCE</scope>
    <source>
        <strain evidence="1">ChiGjej1B1-22543</strain>
    </source>
</reference>
<gene>
    <name evidence="1" type="ORF">IAC52_04505</name>
</gene>
<evidence type="ECO:0000313" key="2">
    <source>
        <dbReference type="Proteomes" id="UP000824070"/>
    </source>
</evidence>
<dbReference type="InterPro" id="IPR009057">
    <property type="entry name" value="Homeodomain-like_sf"/>
</dbReference>
<name>A0A9D1LPB2_9FIRM</name>
<organism evidence="1 2">
    <name type="scientific">Candidatus Alloenteromonas pullicola</name>
    <dbReference type="NCBI Taxonomy" id="2840784"/>
    <lineage>
        <taxon>Bacteria</taxon>
        <taxon>Bacillati</taxon>
        <taxon>Bacillota</taxon>
        <taxon>Bacillota incertae sedis</taxon>
        <taxon>Candidatus Alloenteromonas</taxon>
    </lineage>
</organism>
<dbReference type="Proteomes" id="UP000824070">
    <property type="component" value="Unassembled WGS sequence"/>
</dbReference>
<sequence>MAGKGQKFKKYPDEIKLEIASKAREGRGYRSIGREYPNIPTKTIENWVRKAKNSIDVAKDGRGGLGRPKPKSLTLEDYKERYEILKKYQAFLQARRGKE</sequence>
<comment type="caution">
    <text evidence="1">The sequence shown here is derived from an EMBL/GenBank/DDBJ whole genome shotgun (WGS) entry which is preliminary data.</text>
</comment>
<dbReference type="SUPFAM" id="SSF46689">
    <property type="entry name" value="Homeodomain-like"/>
    <property type="match status" value="1"/>
</dbReference>
<accession>A0A9D1LPB2</accession>